<keyword evidence="3" id="KW-1185">Reference proteome</keyword>
<dbReference type="Proteomes" id="UP000269669">
    <property type="component" value="Unassembled WGS sequence"/>
</dbReference>
<dbReference type="CDD" id="cd11377">
    <property type="entry name" value="Pro-peptidase_S53"/>
    <property type="match status" value="1"/>
</dbReference>
<accession>A0A428MPG9</accession>
<evidence type="ECO:0000259" key="1">
    <source>
        <dbReference type="SMART" id="SM00944"/>
    </source>
</evidence>
<dbReference type="SUPFAM" id="SSF52743">
    <property type="entry name" value="Subtilisin-like"/>
    <property type="match status" value="1"/>
</dbReference>
<dbReference type="InterPro" id="IPR036852">
    <property type="entry name" value="Peptidase_S8/S53_dom_sf"/>
</dbReference>
<dbReference type="Gene3D" id="3.40.50.200">
    <property type="entry name" value="Peptidase S8/S53 domain"/>
    <property type="match status" value="1"/>
</dbReference>
<dbReference type="PANTHER" id="PTHR14218:SF15">
    <property type="entry name" value="TRIPEPTIDYL-PEPTIDASE 1"/>
    <property type="match status" value="1"/>
</dbReference>
<proteinExistence type="predicted"/>
<dbReference type="InterPro" id="IPR050819">
    <property type="entry name" value="Tripeptidyl-peptidase_I"/>
</dbReference>
<dbReference type="InterPro" id="IPR015366">
    <property type="entry name" value="S53_propep"/>
</dbReference>
<dbReference type="RefSeq" id="WP_125487078.1">
    <property type="nucleotide sequence ID" value="NZ_RSDW01000001.1"/>
</dbReference>
<dbReference type="EMBL" id="RSDW01000001">
    <property type="protein sequence ID" value="RSL18769.1"/>
    <property type="molecule type" value="Genomic_DNA"/>
</dbReference>
<dbReference type="GO" id="GO:0008240">
    <property type="term" value="F:tripeptidyl-peptidase activity"/>
    <property type="evidence" value="ECO:0007669"/>
    <property type="project" value="TreeGrafter"/>
</dbReference>
<evidence type="ECO:0000313" key="2">
    <source>
        <dbReference type="EMBL" id="RSL18769.1"/>
    </source>
</evidence>
<dbReference type="GO" id="GO:0004252">
    <property type="term" value="F:serine-type endopeptidase activity"/>
    <property type="evidence" value="ECO:0007669"/>
    <property type="project" value="InterPro"/>
</dbReference>
<dbReference type="Pfam" id="PF16640">
    <property type="entry name" value="Big_3_5"/>
    <property type="match status" value="3"/>
</dbReference>
<dbReference type="InterPro" id="IPR032109">
    <property type="entry name" value="Big_3_5"/>
</dbReference>
<dbReference type="Gene3D" id="2.60.40.10">
    <property type="entry name" value="Immunoglobulins"/>
    <property type="match status" value="3"/>
</dbReference>
<dbReference type="SUPFAM" id="SSF54897">
    <property type="entry name" value="Protease propeptides/inhibitors"/>
    <property type="match status" value="1"/>
</dbReference>
<comment type="caution">
    <text evidence="2">The sequence shown here is derived from an EMBL/GenBank/DDBJ whole genome shotgun (WGS) entry which is preliminary data.</text>
</comment>
<feature type="domain" description="Peptidase S53 activation" evidence="1">
    <location>
        <begin position="46"/>
        <end position="189"/>
    </location>
</feature>
<evidence type="ECO:0000313" key="3">
    <source>
        <dbReference type="Proteomes" id="UP000269669"/>
    </source>
</evidence>
<name>A0A428MPG9_9BACT</name>
<gene>
    <name evidence="2" type="ORF">EDE15_4371</name>
</gene>
<dbReference type="Pfam" id="PF09286">
    <property type="entry name" value="Pro-kuma_activ"/>
    <property type="match status" value="1"/>
</dbReference>
<organism evidence="2 3">
    <name type="scientific">Edaphobacter aggregans</name>
    <dbReference type="NCBI Taxonomy" id="570835"/>
    <lineage>
        <taxon>Bacteria</taxon>
        <taxon>Pseudomonadati</taxon>
        <taxon>Acidobacteriota</taxon>
        <taxon>Terriglobia</taxon>
        <taxon>Terriglobales</taxon>
        <taxon>Acidobacteriaceae</taxon>
        <taxon>Edaphobacter</taxon>
    </lineage>
</organism>
<dbReference type="PANTHER" id="PTHR14218">
    <property type="entry name" value="PROTEASE S8 TRIPEPTIDYL PEPTIDASE I CLN2"/>
    <property type="match status" value="1"/>
</dbReference>
<dbReference type="SMART" id="SM00944">
    <property type="entry name" value="Pro-kuma_activ"/>
    <property type="match status" value="1"/>
</dbReference>
<dbReference type="OrthoDB" id="119314at2"/>
<dbReference type="AlphaFoldDB" id="A0A428MPG9"/>
<protein>
    <submittedName>
        <fullName evidence="2">Ig-like domain-containing protein</fullName>
    </submittedName>
</protein>
<reference evidence="2 3" key="1">
    <citation type="submission" date="2018-12" db="EMBL/GenBank/DDBJ databases">
        <title>Sequencing of bacterial isolates from soil warming experiment in Harvard Forest, Massachusetts, USA.</title>
        <authorList>
            <person name="Deangelis K."/>
        </authorList>
    </citation>
    <scope>NUCLEOTIDE SEQUENCE [LARGE SCALE GENOMIC DNA]</scope>
    <source>
        <strain evidence="2 3">EB153</strain>
    </source>
</reference>
<dbReference type="InterPro" id="IPR013783">
    <property type="entry name" value="Ig-like_fold"/>
</dbReference>
<dbReference type="GO" id="GO:0006508">
    <property type="term" value="P:proteolysis"/>
    <property type="evidence" value="ECO:0007669"/>
    <property type="project" value="InterPro"/>
</dbReference>
<sequence length="987" mass="100611">MLISKFLRRRPCLGYLSVLAMFLLFAATLHAQRLTLNTRTFSDSTETSAVDAGLVPASQPLSLTVRLAPTPERKAALDQFLADQVTPSSPNYHHWLTPPQFAASYGATDDQLAAATTWLQSQGLAVQAISPAKTRLAVSGTAAQVQSAFSIVLRRYQVAGTMYFANTTQPSLPQEVASIIAGVRGLDDMPVAAPKVMARLISASQSATPAPSDGTDALGSAAAAIDANNAPILTLNTTECSNDLAQADYDAYRDLFRQASAQGITVLAASGCSTSGTGSFPASLSEVTAFATSATVRSASASFVGIDPRPSWQYALGLPDDSTRQEPDLTTTSADAFAQALTTIIQQNGGRQGNINAILYSLATTPDLYTQPDNAPAGTWESTTGLGVVDLQKLIKVFPRASGTSTTTTLAYSGSNTIGYGTQVVLTASVSPSAFNTANASGTVTFTSTPQGIIGSAPLTGGSATLTLGSLAVGSYTITASYSGDGNYAASTSVVPVSITVNIVNATLVATLSPSSNVPYGSTGTVTATVALPNSSGAPAGTVSATIEAVTGALFTATLSPNPGGNTATANIVVNAPAPNSKGYTVEVACQGNTNFQCQTPVDLIMTTVLGNTITTMNVSPSAPQAGQPVTLTAIINNSGNGTGTYTFSGNVTFYDNGAQIATAAVATNQATTNKTLAGNIQHSIVAKYSGDANWNPSTSAPQSVSPSLLPATMTLTSNVSTALAGVNLVFTATVFTTVTNTVGPTGNVTFYDTYNGTAIQLGNPTPLTPNGPNESIARLSTTGLLAGGHSVYAVYGGDANFGGATSTPLAIAITDYNLTMVPQTITLQAGQTGQVVMLLGLVGGFNGTVSFGCTPPANAEITCSFNPVTLAGGGSTTMSIVTTAATVATTSKLAQRLDGWGVAAGPMLATLFFLAVPGRRRRLPTMLLVLFALGLTANIGCSKAADPPTVSDPGTPLGTQIFTITTAGTDGVNSVRHSFQYQITIQ</sequence>